<name>A0A4Y2AFD1_ARAVE</name>
<accession>A0A4Y2AFD1</accession>
<dbReference type="Proteomes" id="UP000499080">
    <property type="component" value="Unassembled WGS sequence"/>
</dbReference>
<reference evidence="1 2" key="1">
    <citation type="journal article" date="2019" name="Sci. Rep.">
        <title>Orb-weaving spider Araneus ventricosus genome elucidates the spidroin gene catalogue.</title>
        <authorList>
            <person name="Kono N."/>
            <person name="Nakamura H."/>
            <person name="Ohtoshi R."/>
            <person name="Moran D.A.P."/>
            <person name="Shinohara A."/>
            <person name="Yoshida Y."/>
            <person name="Fujiwara M."/>
            <person name="Mori M."/>
            <person name="Tomita M."/>
            <person name="Arakawa K."/>
        </authorList>
    </citation>
    <scope>NUCLEOTIDE SEQUENCE [LARGE SCALE GENOMIC DNA]</scope>
</reference>
<organism evidence="1 2">
    <name type="scientific">Araneus ventricosus</name>
    <name type="common">Orbweaver spider</name>
    <name type="synonym">Epeira ventricosa</name>
    <dbReference type="NCBI Taxonomy" id="182803"/>
    <lineage>
        <taxon>Eukaryota</taxon>
        <taxon>Metazoa</taxon>
        <taxon>Ecdysozoa</taxon>
        <taxon>Arthropoda</taxon>
        <taxon>Chelicerata</taxon>
        <taxon>Arachnida</taxon>
        <taxon>Araneae</taxon>
        <taxon>Araneomorphae</taxon>
        <taxon>Entelegynae</taxon>
        <taxon>Araneoidea</taxon>
        <taxon>Araneidae</taxon>
        <taxon>Araneus</taxon>
    </lineage>
</organism>
<gene>
    <name evidence="1" type="ORF">AVEN_152888_1</name>
</gene>
<keyword evidence="2" id="KW-1185">Reference proteome</keyword>
<protein>
    <submittedName>
        <fullName evidence="1">Uncharacterized protein</fullName>
    </submittedName>
</protein>
<dbReference type="AlphaFoldDB" id="A0A4Y2AFD1"/>
<dbReference type="OrthoDB" id="6421471at2759"/>
<comment type="caution">
    <text evidence="1">The sequence shown here is derived from an EMBL/GenBank/DDBJ whole genome shotgun (WGS) entry which is preliminary data.</text>
</comment>
<sequence>MMQREDPRMRFYGYAPYMPHKEKVGISSGPIQRRDSFTRYFERYLSDLLFFQSSHYSELRLARKAFLLTKSQLVFMFFDKLRIIIAKLIRAFTNFPHNMVYLIQKNSNKEV</sequence>
<evidence type="ECO:0000313" key="1">
    <source>
        <dbReference type="EMBL" id="GBL77654.1"/>
    </source>
</evidence>
<evidence type="ECO:0000313" key="2">
    <source>
        <dbReference type="Proteomes" id="UP000499080"/>
    </source>
</evidence>
<dbReference type="EMBL" id="BGPR01000013">
    <property type="protein sequence ID" value="GBL77654.1"/>
    <property type="molecule type" value="Genomic_DNA"/>
</dbReference>
<proteinExistence type="predicted"/>